<evidence type="ECO:0000259" key="9">
    <source>
        <dbReference type="Pfam" id="PF00909"/>
    </source>
</evidence>
<dbReference type="SUPFAM" id="SSF111352">
    <property type="entry name" value="Ammonium transporter"/>
    <property type="match status" value="1"/>
</dbReference>
<dbReference type="GO" id="GO:0008519">
    <property type="term" value="F:ammonium channel activity"/>
    <property type="evidence" value="ECO:0007669"/>
    <property type="project" value="InterPro"/>
</dbReference>
<dbReference type="FunFam" id="1.10.3430.10:FF:000008">
    <property type="entry name" value="Ammonium transporter"/>
    <property type="match status" value="1"/>
</dbReference>
<feature type="domain" description="Ammonium transporter AmtB-like" evidence="9">
    <location>
        <begin position="38"/>
        <end position="440"/>
    </location>
</feature>
<feature type="transmembrane region" description="Helical" evidence="8">
    <location>
        <begin position="287"/>
        <end position="304"/>
    </location>
</feature>
<keyword evidence="5 8" id="KW-1133">Transmembrane helix</keyword>
<evidence type="ECO:0000256" key="1">
    <source>
        <dbReference type="ARBA" id="ARBA00004141"/>
    </source>
</evidence>
<reference evidence="10" key="2">
    <citation type="submission" date="2022-10" db="EMBL/GenBank/DDBJ databases">
        <authorList>
            <consortium name="ENA_rothamsted_submissions"/>
            <consortium name="culmorum"/>
            <person name="King R."/>
        </authorList>
    </citation>
    <scope>NUCLEOTIDE SEQUENCE</scope>
</reference>
<proteinExistence type="inferred from homology"/>
<dbReference type="OrthoDB" id="534912at2759"/>
<dbReference type="PANTHER" id="PTHR11730:SF58">
    <property type="entry name" value="AMMONIUM TRANSPORTER"/>
    <property type="match status" value="1"/>
</dbReference>
<dbReference type="Proteomes" id="UP001153620">
    <property type="component" value="Chromosome 3"/>
</dbReference>
<evidence type="ECO:0000256" key="7">
    <source>
        <dbReference type="ARBA" id="ARBA00023177"/>
    </source>
</evidence>
<feature type="transmembrane region" description="Helical" evidence="8">
    <location>
        <begin position="227"/>
        <end position="246"/>
    </location>
</feature>
<dbReference type="Gene3D" id="1.10.3430.10">
    <property type="entry name" value="Ammonium transporter AmtB like domains"/>
    <property type="match status" value="1"/>
</dbReference>
<evidence type="ECO:0000313" key="11">
    <source>
        <dbReference type="Proteomes" id="UP001153620"/>
    </source>
</evidence>
<dbReference type="AlphaFoldDB" id="A0A9N9S4U1"/>
<dbReference type="Pfam" id="PF00909">
    <property type="entry name" value="Ammonium_transp"/>
    <property type="match status" value="1"/>
</dbReference>
<evidence type="ECO:0000256" key="3">
    <source>
        <dbReference type="ARBA" id="ARBA00022448"/>
    </source>
</evidence>
<keyword evidence="4 8" id="KW-0812">Transmembrane</keyword>
<feature type="transmembrane region" description="Helical" evidence="8">
    <location>
        <begin position="258"/>
        <end position="280"/>
    </location>
</feature>
<dbReference type="InterPro" id="IPR024041">
    <property type="entry name" value="NH4_transpt_AmtB-like_dom"/>
</dbReference>
<keyword evidence="7" id="KW-0924">Ammonia transport</keyword>
<feature type="transmembrane region" description="Helical" evidence="8">
    <location>
        <begin position="385"/>
        <end position="411"/>
    </location>
</feature>
<feature type="transmembrane region" description="Helical" evidence="8">
    <location>
        <begin position="115"/>
        <end position="133"/>
    </location>
</feature>
<evidence type="ECO:0000256" key="2">
    <source>
        <dbReference type="ARBA" id="ARBA00005887"/>
    </source>
</evidence>
<name>A0A9N9S4U1_9DIPT</name>
<comment type="similarity">
    <text evidence="2">Belongs to the ammonia transporter channel (TC 1.A.11.2) family.</text>
</comment>
<feature type="transmembrane region" description="Helical" evidence="8">
    <location>
        <begin position="154"/>
        <end position="173"/>
    </location>
</feature>
<keyword evidence="6 8" id="KW-0472">Membrane</keyword>
<gene>
    <name evidence="10" type="ORF">CHIRRI_LOCUS12109</name>
</gene>
<feature type="transmembrane region" description="Helical" evidence="8">
    <location>
        <begin position="74"/>
        <end position="95"/>
    </location>
</feature>
<feature type="transmembrane region" description="Helical" evidence="8">
    <location>
        <begin position="310"/>
        <end position="332"/>
    </location>
</feature>
<evidence type="ECO:0000256" key="6">
    <source>
        <dbReference type="ARBA" id="ARBA00023136"/>
    </source>
</evidence>
<evidence type="ECO:0000256" key="4">
    <source>
        <dbReference type="ARBA" id="ARBA00022692"/>
    </source>
</evidence>
<sequence length="510" mass="55175">MVNNMTVEEVIEATFHRFPRNDSYALPGIYDLQEGDATFVILSCLIIFQMQTGFALVEAGIVRTKNSVNIMMKNIADVCIGGLAFWIFGYGLMFGRGEYTTPFFGAGDFFTDTKFGDPLTAGVFTMLLYQMSYATTSNTIVSGGVAERARFSSYCLLTFAITVLYSLGAGWMWGEHGWLRNLGAVDLSGGVIHMVGGASGVMCAWFIGPRTGRYDKGKEQPPMGSPLNALIGLFILWWGWLAFNAGCSFGMTGGKWAYAARAGVGTALATWGAGACGLIYSMFLHKGKVNVYEVISGIIAALIMSNASCYIMPTPICVLFGAFTAFVSISLIPVMDKFGIDDPIGCFSTHWTGGVMAYLSVGLFAENPVPLSTTNGREGLLMGGGMWFLTVQLIAIGALTMLGFFGAYPIIKLCNKILPIRLDVESEEIGCDIVEHGVTAHETLPVPQLITNSIKIKSDEINLSLPVTPVNLNPPSFFDGSFRNRNLAQYSLSYEGAENNLNSPRSIPRL</sequence>
<organism evidence="10 11">
    <name type="scientific">Chironomus riparius</name>
    <dbReference type="NCBI Taxonomy" id="315576"/>
    <lineage>
        <taxon>Eukaryota</taxon>
        <taxon>Metazoa</taxon>
        <taxon>Ecdysozoa</taxon>
        <taxon>Arthropoda</taxon>
        <taxon>Hexapoda</taxon>
        <taxon>Insecta</taxon>
        <taxon>Pterygota</taxon>
        <taxon>Neoptera</taxon>
        <taxon>Endopterygota</taxon>
        <taxon>Diptera</taxon>
        <taxon>Nematocera</taxon>
        <taxon>Chironomoidea</taxon>
        <taxon>Chironomidae</taxon>
        <taxon>Chironominae</taxon>
        <taxon>Chironomus</taxon>
    </lineage>
</organism>
<protein>
    <recommendedName>
        <fullName evidence="9">Ammonium transporter AmtB-like domain-containing protein</fullName>
    </recommendedName>
</protein>
<feature type="transmembrane region" description="Helical" evidence="8">
    <location>
        <begin position="344"/>
        <end position="365"/>
    </location>
</feature>
<reference evidence="10" key="1">
    <citation type="submission" date="2022-01" db="EMBL/GenBank/DDBJ databases">
        <authorList>
            <person name="King R."/>
        </authorList>
    </citation>
    <scope>NUCLEOTIDE SEQUENCE</scope>
</reference>
<keyword evidence="11" id="KW-1185">Reference proteome</keyword>
<evidence type="ECO:0000313" key="10">
    <source>
        <dbReference type="EMBL" id="CAG9809282.1"/>
    </source>
</evidence>
<dbReference type="EMBL" id="OU895879">
    <property type="protein sequence ID" value="CAG9809282.1"/>
    <property type="molecule type" value="Genomic_DNA"/>
</dbReference>
<dbReference type="PANTHER" id="PTHR11730">
    <property type="entry name" value="AMMONIUM TRANSPORTER"/>
    <property type="match status" value="1"/>
</dbReference>
<evidence type="ECO:0000256" key="8">
    <source>
        <dbReference type="SAM" id="Phobius"/>
    </source>
</evidence>
<accession>A0A9N9S4U1</accession>
<dbReference type="GO" id="GO:0005886">
    <property type="term" value="C:plasma membrane"/>
    <property type="evidence" value="ECO:0007669"/>
    <property type="project" value="TreeGrafter"/>
</dbReference>
<dbReference type="GO" id="GO:0097272">
    <property type="term" value="P:ammonium homeostasis"/>
    <property type="evidence" value="ECO:0007669"/>
    <property type="project" value="TreeGrafter"/>
</dbReference>
<keyword evidence="3" id="KW-0813">Transport</keyword>
<feature type="transmembrane region" description="Helical" evidence="8">
    <location>
        <begin position="39"/>
        <end position="62"/>
    </location>
</feature>
<evidence type="ECO:0000256" key="5">
    <source>
        <dbReference type="ARBA" id="ARBA00022989"/>
    </source>
</evidence>
<comment type="subcellular location">
    <subcellularLocation>
        <location evidence="1">Membrane</location>
        <topology evidence="1">Multi-pass membrane protein</topology>
    </subcellularLocation>
</comment>
<feature type="transmembrane region" description="Helical" evidence="8">
    <location>
        <begin position="185"/>
        <end position="207"/>
    </location>
</feature>
<dbReference type="InterPro" id="IPR029020">
    <property type="entry name" value="Ammonium/urea_transptr"/>
</dbReference>